<dbReference type="NCBIfam" id="TIGR00225">
    <property type="entry name" value="prc"/>
    <property type="match status" value="1"/>
</dbReference>
<dbReference type="SUPFAM" id="SSF50156">
    <property type="entry name" value="PDZ domain-like"/>
    <property type="match status" value="1"/>
</dbReference>
<keyword evidence="2 5" id="KW-0645">Protease</keyword>
<name>A0A383TUM4_9FLAO</name>
<evidence type="ECO:0000256" key="4">
    <source>
        <dbReference type="ARBA" id="ARBA00022825"/>
    </source>
</evidence>
<protein>
    <submittedName>
        <fullName evidence="7">Tail-specific protease</fullName>
        <ecNumber evidence="7">3.4.21.102</ecNumber>
    </submittedName>
</protein>
<dbReference type="Pfam" id="PF11818">
    <property type="entry name" value="DUF3340"/>
    <property type="match status" value="1"/>
</dbReference>
<dbReference type="InterPro" id="IPR040573">
    <property type="entry name" value="TSP_N"/>
</dbReference>
<accession>A0A383TUM4</accession>
<evidence type="ECO:0000256" key="3">
    <source>
        <dbReference type="ARBA" id="ARBA00022801"/>
    </source>
</evidence>
<proteinExistence type="inferred from homology"/>
<dbReference type="InterPro" id="IPR004447">
    <property type="entry name" value="Peptidase_S41A"/>
</dbReference>
<dbReference type="Pfam" id="PF17804">
    <property type="entry name" value="TSP_NTD"/>
    <property type="match status" value="1"/>
</dbReference>
<keyword evidence="4 5" id="KW-0720">Serine protease</keyword>
<dbReference type="GO" id="GO:0006508">
    <property type="term" value="P:proteolysis"/>
    <property type="evidence" value="ECO:0007669"/>
    <property type="project" value="UniProtKB-KW"/>
</dbReference>
<dbReference type="InterPro" id="IPR001478">
    <property type="entry name" value="PDZ"/>
</dbReference>
<dbReference type="Gene3D" id="3.90.226.10">
    <property type="entry name" value="2-enoyl-CoA Hydratase, Chain A, domain 1"/>
    <property type="match status" value="1"/>
</dbReference>
<dbReference type="CDD" id="cd07560">
    <property type="entry name" value="Peptidase_S41_CPP"/>
    <property type="match status" value="1"/>
</dbReference>
<dbReference type="Pfam" id="PF03572">
    <property type="entry name" value="Peptidase_S41"/>
    <property type="match status" value="1"/>
</dbReference>
<dbReference type="RefSeq" id="WP_119058951.1">
    <property type="nucleotide sequence ID" value="NZ_UNSC01000001.1"/>
</dbReference>
<dbReference type="CDD" id="cd06782">
    <property type="entry name" value="cpPDZ_CPP-like"/>
    <property type="match status" value="1"/>
</dbReference>
<dbReference type="InterPro" id="IPR020992">
    <property type="entry name" value="Tail_Prtase_C"/>
</dbReference>
<dbReference type="InterPro" id="IPR005151">
    <property type="entry name" value="Tail-specific_protease"/>
</dbReference>
<evidence type="ECO:0000313" key="7">
    <source>
        <dbReference type="EMBL" id="SZD71372.1"/>
    </source>
</evidence>
<dbReference type="SMART" id="SM00245">
    <property type="entry name" value="TSPc"/>
    <property type="match status" value="1"/>
</dbReference>
<dbReference type="EC" id="3.4.21.102" evidence="7"/>
<dbReference type="Gene3D" id="2.30.42.10">
    <property type="match status" value="1"/>
</dbReference>
<dbReference type="PANTHER" id="PTHR32060">
    <property type="entry name" value="TAIL-SPECIFIC PROTEASE"/>
    <property type="match status" value="1"/>
</dbReference>
<dbReference type="SUPFAM" id="SSF52096">
    <property type="entry name" value="ClpP/crotonase"/>
    <property type="match status" value="1"/>
</dbReference>
<dbReference type="GO" id="GO:0007165">
    <property type="term" value="P:signal transduction"/>
    <property type="evidence" value="ECO:0007669"/>
    <property type="project" value="TreeGrafter"/>
</dbReference>
<keyword evidence="3 5" id="KW-0378">Hydrolase</keyword>
<dbReference type="PROSITE" id="PS50106">
    <property type="entry name" value="PDZ"/>
    <property type="match status" value="1"/>
</dbReference>
<dbReference type="InterPro" id="IPR029045">
    <property type="entry name" value="ClpP/crotonase-like_dom_sf"/>
</dbReference>
<sequence length="710" mass="81725">MHYLRKTYVLLSFLFMSLLVFCYCTPFSFSNDDDEKAKEIIKNVRRSLGILHYSAPKIDDDFSAKVYKTYMQSLDPNKTFFKASDMKFFNQFEDKLDEAFEKEDITLYKATVDTLYKRWDELNALTKEILKSDLNFNENDSVILDFDEATYPATDQGWAKRWEKRLKVSVLQEIILLQESAKDSALWARRDSVGFGEDEFDPRNKSLTTLETEAKKQVEEMTSEMFRRNMVKNKFDYFSFFMNAFTTTFDPHTNFFSPKQNEDFELMMSGQLEGIGATLTDEKGYPTIRSLVVGGPAWKQGELEVEDKITKVIELNKEPVNVVGMALEDAIRHIRGQKGTKVTLVVKKKDGSFKNITIERDVVELEETFAKSSILQTKEGRQYGIINLPSFYLNFDGKGHDASDDVKRQIEALKESNVEGIIFDLRGNGGGDLEETVEIVGHFIPSGPVVQAVRSDGDKKVFADKDKSISWSGPLVVLVNELSASASEIMAAALQDYGRAIIIGSPQTYGKGTVQIMRPLNWFSGGSEDLGRLKFTYQKFYRINGGSTQLRGVSSDIVIPDRYKYIDITESSNESALPWDQISAQTFTPWKEKQKLKKLISNYRVDKITGENFKYLDEYARWMKQISDDHVIYLNINKFKADYEQREKMGKKFDTLSKYKNGFNFKPVNYEIPLIEKDTVLAERRKKWQEAMGKDIYLQEAVRVLKDWNK</sequence>
<evidence type="ECO:0000259" key="6">
    <source>
        <dbReference type="PROSITE" id="PS50106"/>
    </source>
</evidence>
<dbReference type="InterPro" id="IPR036034">
    <property type="entry name" value="PDZ_sf"/>
</dbReference>
<gene>
    <name evidence="7" type="primary">prc</name>
    <name evidence="7" type="ORF">SAMEA104719789_00470</name>
</gene>
<dbReference type="EMBL" id="UNSC01000001">
    <property type="protein sequence ID" value="SZD71372.1"/>
    <property type="molecule type" value="Genomic_DNA"/>
</dbReference>
<dbReference type="PANTHER" id="PTHR32060:SF22">
    <property type="entry name" value="CARBOXYL-TERMINAL-PROCESSING PEPTIDASE 3, CHLOROPLASTIC"/>
    <property type="match status" value="1"/>
</dbReference>
<feature type="domain" description="PDZ" evidence="6">
    <location>
        <begin position="263"/>
        <end position="349"/>
    </location>
</feature>
<evidence type="ECO:0000313" key="8">
    <source>
        <dbReference type="Proteomes" id="UP000262142"/>
    </source>
</evidence>
<evidence type="ECO:0000256" key="1">
    <source>
        <dbReference type="ARBA" id="ARBA00009179"/>
    </source>
</evidence>
<dbReference type="AlphaFoldDB" id="A0A383TUM4"/>
<dbReference type="Proteomes" id="UP000262142">
    <property type="component" value="Unassembled WGS sequence"/>
</dbReference>
<dbReference type="Pfam" id="PF00595">
    <property type="entry name" value="PDZ"/>
    <property type="match status" value="1"/>
</dbReference>
<dbReference type="GO" id="GO:0004252">
    <property type="term" value="F:serine-type endopeptidase activity"/>
    <property type="evidence" value="ECO:0007669"/>
    <property type="project" value="UniProtKB-EC"/>
</dbReference>
<organism evidence="7 8">
    <name type="scientific">Candidatus Ornithobacterium hominis</name>
    <dbReference type="NCBI Taxonomy" id="2497989"/>
    <lineage>
        <taxon>Bacteria</taxon>
        <taxon>Pseudomonadati</taxon>
        <taxon>Bacteroidota</taxon>
        <taxon>Flavobacteriia</taxon>
        <taxon>Flavobacteriales</taxon>
        <taxon>Weeksellaceae</taxon>
        <taxon>Ornithobacterium</taxon>
    </lineage>
</organism>
<reference evidence="7 8" key="1">
    <citation type="submission" date="2018-09" db="EMBL/GenBank/DDBJ databases">
        <authorList>
            <consortium name="Pathogen Informatics"/>
        </authorList>
    </citation>
    <scope>NUCLEOTIDE SEQUENCE [LARGE SCALE GENOMIC DNA]</scope>
    <source>
        <strain evidence="7 8">OH-22767</strain>
    </source>
</reference>
<dbReference type="OrthoDB" id="9812068at2"/>
<dbReference type="SMART" id="SM00228">
    <property type="entry name" value="PDZ"/>
    <property type="match status" value="1"/>
</dbReference>
<evidence type="ECO:0000256" key="2">
    <source>
        <dbReference type="ARBA" id="ARBA00022670"/>
    </source>
</evidence>
<dbReference type="GO" id="GO:0030288">
    <property type="term" value="C:outer membrane-bounded periplasmic space"/>
    <property type="evidence" value="ECO:0007669"/>
    <property type="project" value="TreeGrafter"/>
</dbReference>
<comment type="similarity">
    <text evidence="1 5">Belongs to the peptidase S41A family.</text>
</comment>
<evidence type="ECO:0000256" key="5">
    <source>
        <dbReference type="RuleBase" id="RU004404"/>
    </source>
</evidence>
<keyword evidence="8" id="KW-1185">Reference proteome</keyword>